<organism evidence="6 7">
    <name type="scientific">Luteimonas aestuarii</name>
    <dbReference type="NCBI Taxonomy" id="453837"/>
    <lineage>
        <taxon>Bacteria</taxon>
        <taxon>Pseudomonadati</taxon>
        <taxon>Pseudomonadota</taxon>
        <taxon>Gammaproteobacteria</taxon>
        <taxon>Lysobacterales</taxon>
        <taxon>Lysobacteraceae</taxon>
        <taxon>Luteimonas</taxon>
    </lineage>
</organism>
<proteinExistence type="inferred from homology"/>
<dbReference type="PANTHER" id="PTHR46332:SF5">
    <property type="entry name" value="ASPARTATE BETA-HYDROXYLASE DOMAIN CONTAINING 2"/>
    <property type="match status" value="1"/>
</dbReference>
<dbReference type="InterPro" id="IPR051821">
    <property type="entry name" value="Asp/Asn_beta-hydroxylase"/>
</dbReference>
<dbReference type="SUPFAM" id="SSF48452">
    <property type="entry name" value="TPR-like"/>
    <property type="match status" value="1"/>
</dbReference>
<evidence type="ECO:0000256" key="1">
    <source>
        <dbReference type="ARBA" id="ARBA00007730"/>
    </source>
</evidence>
<dbReference type="SUPFAM" id="SSF51197">
    <property type="entry name" value="Clavaminate synthase-like"/>
    <property type="match status" value="1"/>
</dbReference>
<dbReference type="InterPro" id="IPR007803">
    <property type="entry name" value="Asp/Arg/Pro-Hydrxlase"/>
</dbReference>
<dbReference type="AlphaFoldDB" id="A0A4R5TTV1"/>
<evidence type="ECO:0000259" key="5">
    <source>
        <dbReference type="Pfam" id="PF05118"/>
    </source>
</evidence>
<dbReference type="InterPro" id="IPR027443">
    <property type="entry name" value="IPNS-like_sf"/>
</dbReference>
<feature type="domain" description="Aspartyl/asparaginy/proline hydroxylase" evidence="5">
    <location>
        <begin position="300"/>
        <end position="464"/>
    </location>
</feature>
<dbReference type="SMART" id="SM00028">
    <property type="entry name" value="TPR"/>
    <property type="match status" value="4"/>
</dbReference>
<evidence type="ECO:0000313" key="7">
    <source>
        <dbReference type="Proteomes" id="UP000294796"/>
    </source>
</evidence>
<dbReference type="Proteomes" id="UP000294796">
    <property type="component" value="Unassembled WGS sequence"/>
</dbReference>
<reference evidence="6 7" key="1">
    <citation type="submission" date="2019-03" db="EMBL/GenBank/DDBJ databases">
        <title>Luteimonas zhaokaii sp.nov., isolated from the rectal contents of Plateau pika in Yushu, Qinghai Province, China.</title>
        <authorList>
            <person name="Zhang G."/>
        </authorList>
    </citation>
    <scope>NUCLEOTIDE SEQUENCE [LARGE SCALE GENOMIC DNA]</scope>
    <source>
        <strain evidence="6 7">B9</strain>
    </source>
</reference>
<dbReference type="PANTHER" id="PTHR46332">
    <property type="entry name" value="ASPARTATE BETA-HYDROXYLASE DOMAIN-CONTAINING PROTEIN 2"/>
    <property type="match status" value="1"/>
</dbReference>
<dbReference type="EMBL" id="SMTF01000005">
    <property type="protein sequence ID" value="TDK24456.1"/>
    <property type="molecule type" value="Genomic_DNA"/>
</dbReference>
<sequence>MRHAMPPAATSRRSEAQGVPRHGCPSQLRRHSQWVAPPPDARWQARPKSATMHLFASPPVRNAMNDTHNERINALMLEGDRLAQDGQSISAAVCWQKVLELEPGFPPALDCLAMQAAQRGDIDMARDLLEQAVAAAPGFAMAHAHLSRVHAVLGNENAALASIDDAIKADPAAWGPRMEKARMLEAKGRDREAAAAYGSGLAYMPEPARQAPELQSLVGHAQRMVAENQARLRQFLEGRLGDLMRTGSPRKLERFQHSFDVLTGRRDMALSRPLTLPFARLPSIPIFHREDFDWAPAVEAAFPDMLRELQALLEEQAEFVPYVQMPDDEPKGQFAPLNNNPDWGAYYFWKSGQLIEEHAQRCPLTVEALADNAPMCIVPNRAPVSFFSALKPGTHIAAHHGATNSRLTVHMPLIIPPDCALRVGGETHAWKPGELVMFDDTILHEAWNNSDRLRVVLIFDVWHPMLSDLERQLVSETIAGILEYNDNIDMGEL</sequence>
<keyword evidence="3" id="KW-0560">Oxidoreductase</keyword>
<dbReference type="GO" id="GO:0016020">
    <property type="term" value="C:membrane"/>
    <property type="evidence" value="ECO:0007669"/>
    <property type="project" value="TreeGrafter"/>
</dbReference>
<dbReference type="Gene3D" id="2.60.120.330">
    <property type="entry name" value="B-lactam Antibiotic, Isopenicillin N Synthase, Chain"/>
    <property type="match status" value="1"/>
</dbReference>
<keyword evidence="7" id="KW-1185">Reference proteome</keyword>
<dbReference type="Pfam" id="PF05118">
    <property type="entry name" value="Asp_Arg_Hydrox"/>
    <property type="match status" value="1"/>
</dbReference>
<dbReference type="GO" id="GO:0051213">
    <property type="term" value="F:dioxygenase activity"/>
    <property type="evidence" value="ECO:0007669"/>
    <property type="project" value="UniProtKB-KW"/>
</dbReference>
<evidence type="ECO:0000313" key="6">
    <source>
        <dbReference type="EMBL" id="TDK24456.1"/>
    </source>
</evidence>
<comment type="caution">
    <text evidence="6">The sequence shown here is derived from an EMBL/GenBank/DDBJ whole genome shotgun (WGS) entry which is preliminary data.</text>
</comment>
<name>A0A4R5TTV1_9GAMM</name>
<comment type="similarity">
    <text evidence="1">Belongs to the aspartyl/asparaginyl beta-hydroxylase family.</text>
</comment>
<gene>
    <name evidence="6" type="ORF">E2F46_09255</name>
</gene>
<dbReference type="InterPro" id="IPR011990">
    <property type="entry name" value="TPR-like_helical_dom_sf"/>
</dbReference>
<dbReference type="OrthoDB" id="21665at2"/>
<evidence type="ECO:0000256" key="4">
    <source>
        <dbReference type="SAM" id="MobiDB-lite"/>
    </source>
</evidence>
<protein>
    <recommendedName>
        <fullName evidence="5">Aspartyl/asparaginy/proline hydroxylase domain-containing protein</fullName>
    </recommendedName>
</protein>
<feature type="region of interest" description="Disordered" evidence="4">
    <location>
        <begin position="1"/>
        <end position="43"/>
    </location>
</feature>
<evidence type="ECO:0000256" key="3">
    <source>
        <dbReference type="ARBA" id="ARBA00023002"/>
    </source>
</evidence>
<dbReference type="InterPro" id="IPR019734">
    <property type="entry name" value="TPR_rpt"/>
</dbReference>
<accession>A0A4R5TTV1</accession>
<dbReference type="Gene3D" id="1.25.40.10">
    <property type="entry name" value="Tetratricopeptide repeat domain"/>
    <property type="match status" value="1"/>
</dbReference>
<keyword evidence="2" id="KW-0223">Dioxygenase</keyword>
<evidence type="ECO:0000256" key="2">
    <source>
        <dbReference type="ARBA" id="ARBA00022964"/>
    </source>
</evidence>